<name>A0A7S2HSG2_9STRA</name>
<dbReference type="InterPro" id="IPR051022">
    <property type="entry name" value="Notch_Cell-Fate_Det"/>
</dbReference>
<feature type="domain" description="EGF-like" evidence="8">
    <location>
        <begin position="28"/>
        <end position="78"/>
    </location>
</feature>
<reference evidence="9" key="1">
    <citation type="submission" date="2021-01" db="EMBL/GenBank/DDBJ databases">
        <authorList>
            <person name="Corre E."/>
            <person name="Pelletier E."/>
            <person name="Niang G."/>
            <person name="Scheremetjew M."/>
            <person name="Finn R."/>
            <person name="Kale V."/>
            <person name="Holt S."/>
            <person name="Cochrane G."/>
            <person name="Meng A."/>
            <person name="Brown T."/>
            <person name="Cohen L."/>
        </authorList>
    </citation>
    <scope>NUCLEOTIDE SEQUENCE</scope>
    <source>
        <strain evidence="9">CCMP826</strain>
    </source>
</reference>
<feature type="chain" id="PRO_5030739509" description="EGF-like domain-containing protein" evidence="7">
    <location>
        <begin position="18"/>
        <end position="303"/>
    </location>
</feature>
<feature type="domain" description="EGF-like" evidence="8">
    <location>
        <begin position="148"/>
        <end position="189"/>
    </location>
</feature>
<dbReference type="EMBL" id="HBGV01011846">
    <property type="protein sequence ID" value="CAD9498857.1"/>
    <property type="molecule type" value="Transcribed_RNA"/>
</dbReference>
<dbReference type="SUPFAM" id="SSF57196">
    <property type="entry name" value="EGF/Laminin"/>
    <property type="match status" value="1"/>
</dbReference>
<feature type="disulfide bond" evidence="4">
    <location>
        <begin position="32"/>
        <end position="42"/>
    </location>
</feature>
<feature type="compositionally biased region" description="Polar residues" evidence="5">
    <location>
        <begin position="285"/>
        <end position="296"/>
    </location>
</feature>
<feature type="disulfide bond" evidence="4">
    <location>
        <begin position="68"/>
        <end position="77"/>
    </location>
</feature>
<feature type="transmembrane region" description="Helical" evidence="6">
    <location>
        <begin position="213"/>
        <end position="237"/>
    </location>
</feature>
<keyword evidence="3 4" id="KW-1015">Disulfide bond</keyword>
<dbReference type="PANTHER" id="PTHR24049">
    <property type="entry name" value="CRUMBS FAMILY MEMBER"/>
    <property type="match status" value="1"/>
</dbReference>
<feature type="region of interest" description="Disordered" evidence="5">
    <location>
        <begin position="268"/>
        <end position="303"/>
    </location>
</feature>
<keyword evidence="1 4" id="KW-0245">EGF-like domain</keyword>
<evidence type="ECO:0000256" key="2">
    <source>
        <dbReference type="ARBA" id="ARBA00022737"/>
    </source>
</evidence>
<gene>
    <name evidence="9" type="ORF">HTAM1171_LOCUS7267</name>
</gene>
<evidence type="ECO:0000256" key="4">
    <source>
        <dbReference type="PROSITE-ProRule" id="PRU00076"/>
    </source>
</evidence>
<sequence>MITRLVALLLLLQPVTSSTMDQLRLLENDEDCPLECENGATCVSTNTFLHKVNQPSIGISGPPFRCICQPGFQGINCEDKAESCGEPGRFCQYGAPCVTTKNAEGKDQQVCDCALAFPESNFAGDTCEYAATMNCEIEVDEVGEGGTDFSAVATRAFCVNDGKCVKLVEPGKAHRGCDCPTGFEGSFCEFSFEPAFGSALFEKSPASPFVTELIVGCVIALLSITAIYAIVVVRRFFRFRDAERQMMVSALNATDELQMAVEDSSHGEFVIDDEDETSGRKSKGNKYSSVSRSNNDIPAGEII</sequence>
<evidence type="ECO:0000313" key="9">
    <source>
        <dbReference type="EMBL" id="CAD9498857.1"/>
    </source>
</evidence>
<dbReference type="SMART" id="SM00181">
    <property type="entry name" value="EGF"/>
    <property type="match status" value="2"/>
</dbReference>
<dbReference type="PROSITE" id="PS01186">
    <property type="entry name" value="EGF_2"/>
    <property type="match status" value="2"/>
</dbReference>
<evidence type="ECO:0000256" key="3">
    <source>
        <dbReference type="ARBA" id="ARBA00023157"/>
    </source>
</evidence>
<protein>
    <recommendedName>
        <fullName evidence="8">EGF-like domain-containing protein</fullName>
    </recommendedName>
</protein>
<feature type="signal peptide" evidence="7">
    <location>
        <begin position="1"/>
        <end position="17"/>
    </location>
</feature>
<evidence type="ECO:0000256" key="1">
    <source>
        <dbReference type="ARBA" id="ARBA00022536"/>
    </source>
</evidence>
<dbReference type="InterPro" id="IPR000742">
    <property type="entry name" value="EGF"/>
</dbReference>
<evidence type="ECO:0000256" key="5">
    <source>
        <dbReference type="SAM" id="MobiDB-lite"/>
    </source>
</evidence>
<dbReference type="PROSITE" id="PS00022">
    <property type="entry name" value="EGF_1"/>
    <property type="match status" value="2"/>
</dbReference>
<dbReference type="PROSITE" id="PS50026">
    <property type="entry name" value="EGF_3"/>
    <property type="match status" value="2"/>
</dbReference>
<proteinExistence type="predicted"/>
<keyword evidence="6" id="KW-1133">Transmembrane helix</keyword>
<evidence type="ECO:0000256" key="7">
    <source>
        <dbReference type="SAM" id="SignalP"/>
    </source>
</evidence>
<dbReference type="AlphaFoldDB" id="A0A7S2HSG2"/>
<feature type="disulfide bond" evidence="4">
    <location>
        <begin position="179"/>
        <end position="188"/>
    </location>
</feature>
<evidence type="ECO:0000256" key="6">
    <source>
        <dbReference type="SAM" id="Phobius"/>
    </source>
</evidence>
<dbReference type="Gene3D" id="2.10.25.10">
    <property type="entry name" value="Laminin"/>
    <property type="match status" value="2"/>
</dbReference>
<keyword evidence="7" id="KW-0732">Signal</keyword>
<organism evidence="9">
    <name type="scientific">Helicotheca tamesis</name>
    <dbReference type="NCBI Taxonomy" id="374047"/>
    <lineage>
        <taxon>Eukaryota</taxon>
        <taxon>Sar</taxon>
        <taxon>Stramenopiles</taxon>
        <taxon>Ochrophyta</taxon>
        <taxon>Bacillariophyta</taxon>
        <taxon>Mediophyceae</taxon>
        <taxon>Lithodesmiophycidae</taxon>
        <taxon>Lithodesmiales</taxon>
        <taxon>Lithodesmiaceae</taxon>
        <taxon>Helicotheca</taxon>
    </lineage>
</organism>
<keyword evidence="6" id="KW-0472">Membrane</keyword>
<keyword evidence="2" id="KW-0677">Repeat</keyword>
<evidence type="ECO:0000259" key="8">
    <source>
        <dbReference type="PROSITE" id="PS50026"/>
    </source>
</evidence>
<comment type="caution">
    <text evidence="4">Lacks conserved residue(s) required for the propagation of feature annotation.</text>
</comment>
<accession>A0A7S2HSG2</accession>
<keyword evidence="6" id="KW-0812">Transmembrane</keyword>